<reference evidence="2" key="1">
    <citation type="journal article" date="2019" name="Int. J. Syst. Evol. Microbiol.">
        <title>The Global Catalogue of Microorganisms (GCM) 10K type strain sequencing project: providing services to taxonomists for standard genome sequencing and annotation.</title>
        <authorList>
            <consortium name="The Broad Institute Genomics Platform"/>
            <consortium name="The Broad Institute Genome Sequencing Center for Infectious Disease"/>
            <person name="Wu L."/>
            <person name="Ma J."/>
        </authorList>
    </citation>
    <scope>NUCLEOTIDE SEQUENCE [LARGE SCALE GENOMIC DNA]</scope>
    <source>
        <strain evidence="2">JCM 16545</strain>
    </source>
</reference>
<organism evidence="1 2">
    <name type="scientific">Rubritalea spongiae</name>
    <dbReference type="NCBI Taxonomy" id="430797"/>
    <lineage>
        <taxon>Bacteria</taxon>
        <taxon>Pseudomonadati</taxon>
        <taxon>Verrucomicrobiota</taxon>
        <taxon>Verrucomicrobiia</taxon>
        <taxon>Verrucomicrobiales</taxon>
        <taxon>Rubritaleaceae</taxon>
        <taxon>Rubritalea</taxon>
    </lineage>
</organism>
<evidence type="ECO:0000313" key="1">
    <source>
        <dbReference type="EMBL" id="MFD2276954.1"/>
    </source>
</evidence>
<dbReference type="EMBL" id="JBHUJC010000034">
    <property type="protein sequence ID" value="MFD2276954.1"/>
    <property type="molecule type" value="Genomic_DNA"/>
</dbReference>
<dbReference type="RefSeq" id="WP_377092891.1">
    <property type="nucleotide sequence ID" value="NZ_JBHSJM010000001.1"/>
</dbReference>
<protein>
    <submittedName>
        <fullName evidence="1">Uncharacterized protein</fullName>
    </submittedName>
</protein>
<accession>A0ABW5E3D7</accession>
<gene>
    <name evidence="1" type="ORF">ACFSQZ_10780</name>
</gene>
<dbReference type="Proteomes" id="UP001597297">
    <property type="component" value="Unassembled WGS sequence"/>
</dbReference>
<sequence length="246" mass="28648">MDYQRYTASYILHQMLRHGTRYDIIAADGSEDFLPILQWLLSKGYVEFDKSHHYTLSKKGKIKAEAFIRHYQSYLTYIDIFAHVDLAEGSFALSSYQDFDSELAWKRFLLEDRWEDMRIPIIKHLGGNPEELVFYQQVQEEQLDTDTAAWQTELISGEAWKEIRKICDSAIRAEQLTFEDNGSIITGETILDDIANQGFSLLRDLYSDDIEILSNLNAWFPQHATHNPSLKSPCSDQPIWQTPWTL</sequence>
<proteinExistence type="predicted"/>
<evidence type="ECO:0000313" key="2">
    <source>
        <dbReference type="Proteomes" id="UP001597297"/>
    </source>
</evidence>
<comment type="caution">
    <text evidence="1">The sequence shown here is derived from an EMBL/GenBank/DDBJ whole genome shotgun (WGS) entry which is preliminary data.</text>
</comment>
<name>A0ABW5E3D7_9BACT</name>
<keyword evidence="2" id="KW-1185">Reference proteome</keyword>